<keyword evidence="3" id="KW-0328">Glycosyltransferase</keyword>
<dbReference type="Proteomes" id="UP000554235">
    <property type="component" value="Unassembled WGS sequence"/>
</dbReference>
<accession>A0A8H4KS73</accession>
<feature type="region of interest" description="Disordered" evidence="5">
    <location>
        <begin position="81"/>
        <end position="102"/>
    </location>
</feature>
<evidence type="ECO:0000313" key="8">
    <source>
        <dbReference type="Proteomes" id="UP000554235"/>
    </source>
</evidence>
<dbReference type="InterPro" id="IPR029044">
    <property type="entry name" value="Nucleotide-diphossugar_trans"/>
</dbReference>
<dbReference type="PANTHER" id="PTHR31306">
    <property type="entry name" value="ALPHA-1,6-MANNOSYLTRANSFERASE MNN11-RELATED"/>
    <property type="match status" value="1"/>
</dbReference>
<keyword evidence="8" id="KW-1185">Reference proteome</keyword>
<gene>
    <name evidence="7" type="ORF">FALBO_15780</name>
</gene>
<dbReference type="Pfam" id="PF03407">
    <property type="entry name" value="Nucleotid_trans"/>
    <property type="match status" value="1"/>
</dbReference>
<evidence type="ECO:0000256" key="4">
    <source>
        <dbReference type="ARBA" id="ARBA00022679"/>
    </source>
</evidence>
<organism evidence="7 8">
    <name type="scientific">Fusarium albosuccineum</name>
    <dbReference type="NCBI Taxonomy" id="1237068"/>
    <lineage>
        <taxon>Eukaryota</taxon>
        <taxon>Fungi</taxon>
        <taxon>Dikarya</taxon>
        <taxon>Ascomycota</taxon>
        <taxon>Pezizomycotina</taxon>
        <taxon>Sordariomycetes</taxon>
        <taxon>Hypocreomycetidae</taxon>
        <taxon>Hypocreales</taxon>
        <taxon>Nectriaceae</taxon>
        <taxon>Fusarium</taxon>
        <taxon>Fusarium decemcellulare species complex</taxon>
    </lineage>
</organism>
<dbReference type="GO" id="GO:0016757">
    <property type="term" value="F:glycosyltransferase activity"/>
    <property type="evidence" value="ECO:0007669"/>
    <property type="project" value="UniProtKB-KW"/>
</dbReference>
<dbReference type="InterPro" id="IPR008630">
    <property type="entry name" value="Glyco_trans_34"/>
</dbReference>
<evidence type="ECO:0000256" key="3">
    <source>
        <dbReference type="ARBA" id="ARBA00022676"/>
    </source>
</evidence>
<dbReference type="OrthoDB" id="3763672at2759"/>
<proteinExistence type="inferred from homology"/>
<evidence type="ECO:0000259" key="6">
    <source>
        <dbReference type="Pfam" id="PF03407"/>
    </source>
</evidence>
<dbReference type="AlphaFoldDB" id="A0A8H4KS73"/>
<comment type="caution">
    <text evidence="7">The sequence shown here is derived from an EMBL/GenBank/DDBJ whole genome shotgun (WGS) entry which is preliminary data.</text>
</comment>
<comment type="similarity">
    <text evidence="2">Belongs to the glycosyltransferase 77 family.</text>
</comment>
<evidence type="ECO:0000256" key="2">
    <source>
        <dbReference type="ARBA" id="ARBA00007033"/>
    </source>
</evidence>
<dbReference type="InterPro" id="IPR005069">
    <property type="entry name" value="Nucl-diP-sugar_transferase"/>
</dbReference>
<dbReference type="Gene3D" id="3.90.550.10">
    <property type="entry name" value="Spore Coat Polysaccharide Biosynthesis Protein SpsA, Chain A"/>
    <property type="match status" value="1"/>
</dbReference>
<name>A0A8H4KS73_9HYPO</name>
<reference evidence="7 8" key="1">
    <citation type="submission" date="2020-01" db="EMBL/GenBank/DDBJ databases">
        <title>Identification and distribution of gene clusters putatively required for synthesis of sphingolipid metabolism inhibitors in phylogenetically diverse species of the filamentous fungus Fusarium.</title>
        <authorList>
            <person name="Kim H.-S."/>
            <person name="Busman M."/>
            <person name="Brown D.W."/>
            <person name="Divon H."/>
            <person name="Uhlig S."/>
            <person name="Proctor R.H."/>
        </authorList>
    </citation>
    <scope>NUCLEOTIDE SEQUENCE [LARGE SCALE GENOMIC DNA]</scope>
    <source>
        <strain evidence="7 8">NRRL 20459</strain>
    </source>
</reference>
<evidence type="ECO:0000256" key="5">
    <source>
        <dbReference type="SAM" id="MobiDB-lite"/>
    </source>
</evidence>
<dbReference type="EMBL" id="JAADYS010002792">
    <property type="protein sequence ID" value="KAF4454789.1"/>
    <property type="molecule type" value="Genomic_DNA"/>
</dbReference>
<evidence type="ECO:0000313" key="7">
    <source>
        <dbReference type="EMBL" id="KAF4454789.1"/>
    </source>
</evidence>
<keyword evidence="4" id="KW-0808">Transferase</keyword>
<evidence type="ECO:0000256" key="1">
    <source>
        <dbReference type="ARBA" id="ARBA00005664"/>
    </source>
</evidence>
<dbReference type="GO" id="GO:0006487">
    <property type="term" value="P:protein N-linked glycosylation"/>
    <property type="evidence" value="ECO:0007669"/>
    <property type="project" value="TreeGrafter"/>
</dbReference>
<dbReference type="GO" id="GO:0000139">
    <property type="term" value="C:Golgi membrane"/>
    <property type="evidence" value="ECO:0007669"/>
    <property type="project" value="TreeGrafter"/>
</dbReference>
<comment type="similarity">
    <text evidence="1">Belongs to the glycosyltransferase 34 family.</text>
</comment>
<dbReference type="PANTHER" id="PTHR31306:SF3">
    <property type="entry name" value="NUCLEOTIDE-DIPHOSPHO-SUGAR TRANSFERASE DOMAIN-CONTAINING PROTEIN"/>
    <property type="match status" value="1"/>
</dbReference>
<sequence length="425" mass="48065">MGLIRSNKAALFAAAGFFTFFLILAHFQLGGAPHARISDSDQFISDDSEPIPHKGIFVTANDDYPAAATLAVDVEQVQEQPSNVAAAAPTQIPQEKPAEAPASPLPTTANLDLFTPQQWVQPSVNPDSAEFPIYGAFPVKLPANDTPYWTEKLGKKLCIVDLESRPFSKPGYLWAPEGMSWSRSKDVHGPSGGTLNHWVYSKIHGYEYYYVHINSYRDRRDSWKKPSVLAKILKKHDVCVFIDSDALFNRLDLPMEWLMNYWSITPQNNSMALAFDPDTKHNYDRHGKIFLNTGFMIMQNKNRTYEIFKDWDDCANDGGKHPDCVEFRNRKGWQPTDQGGFGTFIRYDYPDDIKELDCNEANGFPESNSGCNGKFIKHVWLGKENRLKIAVGDVFPGVLLETFHKQFLREKDSFFTTEDALMAEG</sequence>
<protein>
    <recommendedName>
        <fullName evidence="6">Nucleotide-diphospho-sugar transferase domain-containing protein</fullName>
    </recommendedName>
</protein>
<feature type="domain" description="Nucleotide-diphospho-sugar transferase" evidence="6">
    <location>
        <begin position="222"/>
        <end position="351"/>
    </location>
</feature>